<dbReference type="RefSeq" id="WP_131171739.1">
    <property type="nucleotide sequence ID" value="NZ_FXTL01000005.1"/>
</dbReference>
<reference evidence="8 9" key="1">
    <citation type="submission" date="2019-01" db="EMBL/GenBank/DDBJ databases">
        <title>Lactibacter flavus gen. nov., sp. nov., a novel bacterium of the family Propionibacteriaceae isolated from raw milk and dairy products.</title>
        <authorList>
            <person name="Huptas C."/>
            <person name="Wenning M."/>
            <person name="Breitenwieser F."/>
            <person name="Doll E."/>
            <person name="Von Neubeck M."/>
            <person name="Busse H.-J."/>
            <person name="Scherer S."/>
        </authorList>
    </citation>
    <scope>NUCLEOTIDE SEQUENCE [LARGE SCALE GENOMIC DNA]</scope>
    <source>
        <strain evidence="9">DSM 22130 / JCM 15804 / WR061</strain>
    </source>
</reference>
<keyword evidence="7" id="KW-1003">Cell membrane</keyword>
<dbReference type="OrthoDB" id="5242917at2"/>
<keyword evidence="4 7" id="KW-0406">Ion transport</keyword>
<dbReference type="NCBIfam" id="NF009967">
    <property type="entry name" value="PRK13430.1"/>
    <property type="match status" value="1"/>
</dbReference>
<evidence type="ECO:0000256" key="3">
    <source>
        <dbReference type="ARBA" id="ARBA00022781"/>
    </source>
</evidence>
<name>A0A4Q9KKX4_PROTD</name>
<dbReference type="HAMAP" id="MF_01416">
    <property type="entry name" value="ATP_synth_delta_bact"/>
    <property type="match status" value="1"/>
</dbReference>
<keyword evidence="2 7" id="KW-0813">Transport</keyword>
<evidence type="ECO:0000256" key="4">
    <source>
        <dbReference type="ARBA" id="ARBA00023065"/>
    </source>
</evidence>
<dbReference type="NCBIfam" id="TIGR01145">
    <property type="entry name" value="ATP_synt_delta"/>
    <property type="match status" value="1"/>
</dbReference>
<keyword evidence="9" id="KW-1185">Reference proteome</keyword>
<evidence type="ECO:0000256" key="5">
    <source>
        <dbReference type="ARBA" id="ARBA00023136"/>
    </source>
</evidence>
<evidence type="ECO:0000313" key="9">
    <source>
        <dbReference type="Proteomes" id="UP000291933"/>
    </source>
</evidence>
<comment type="function">
    <text evidence="7">F(1)F(0) ATP synthase produces ATP from ADP in the presence of a proton or sodium gradient. F-type ATPases consist of two structural domains, F(1) containing the extramembraneous catalytic core and F(0) containing the membrane proton channel, linked together by a central stalk and a peripheral stalk. During catalysis, ATP synthesis in the catalytic domain of F(1) is coupled via a rotary mechanism of the central stalk subunits to proton translocation.</text>
</comment>
<evidence type="ECO:0000256" key="1">
    <source>
        <dbReference type="ARBA" id="ARBA00004370"/>
    </source>
</evidence>
<protein>
    <recommendedName>
        <fullName evidence="7">ATP synthase subunit delta</fullName>
    </recommendedName>
    <alternativeName>
        <fullName evidence="7">ATP synthase F(1) sector subunit delta</fullName>
    </alternativeName>
    <alternativeName>
        <fullName evidence="7">F-type ATPase subunit delta</fullName>
        <shortName evidence="7">F-ATPase subunit delta</shortName>
    </alternativeName>
</protein>
<dbReference type="InterPro" id="IPR000711">
    <property type="entry name" value="ATPase_OSCP/dsu"/>
</dbReference>
<comment type="function">
    <text evidence="7">This protein is part of the stalk that links CF(0) to CF(1). It either transmits conformational changes from CF(0) to CF(1) or is implicated in proton conduction.</text>
</comment>
<keyword evidence="5 7" id="KW-0472">Membrane</keyword>
<comment type="subcellular location">
    <subcellularLocation>
        <location evidence="7">Cell membrane</location>
        <topology evidence="7">Peripheral membrane protein</topology>
    </subcellularLocation>
    <subcellularLocation>
        <location evidence="1">Membrane</location>
    </subcellularLocation>
</comment>
<evidence type="ECO:0000256" key="7">
    <source>
        <dbReference type="HAMAP-Rule" id="MF_01416"/>
    </source>
</evidence>
<proteinExistence type="inferred from homology"/>
<keyword evidence="3 7" id="KW-0375">Hydrogen ion transport</keyword>
<dbReference type="GO" id="GO:0046933">
    <property type="term" value="F:proton-transporting ATP synthase activity, rotational mechanism"/>
    <property type="evidence" value="ECO:0007669"/>
    <property type="project" value="UniProtKB-UniRule"/>
</dbReference>
<dbReference type="AlphaFoldDB" id="A0A4Q9KKX4"/>
<evidence type="ECO:0000256" key="2">
    <source>
        <dbReference type="ARBA" id="ARBA00022448"/>
    </source>
</evidence>
<organism evidence="8 9">
    <name type="scientific">Propioniciclava tarda</name>
    <dbReference type="NCBI Taxonomy" id="433330"/>
    <lineage>
        <taxon>Bacteria</taxon>
        <taxon>Bacillati</taxon>
        <taxon>Actinomycetota</taxon>
        <taxon>Actinomycetes</taxon>
        <taxon>Propionibacteriales</taxon>
        <taxon>Propionibacteriaceae</taxon>
        <taxon>Propioniciclava</taxon>
    </lineage>
</organism>
<evidence type="ECO:0000313" key="8">
    <source>
        <dbReference type="EMBL" id="TBT95152.1"/>
    </source>
</evidence>
<dbReference type="GO" id="GO:0005886">
    <property type="term" value="C:plasma membrane"/>
    <property type="evidence" value="ECO:0007669"/>
    <property type="project" value="UniProtKB-SubCell"/>
</dbReference>
<comment type="caution">
    <text evidence="8">The sequence shown here is derived from an EMBL/GenBank/DDBJ whole genome shotgun (WGS) entry which is preliminary data.</text>
</comment>
<dbReference type="EMBL" id="SDMR01000006">
    <property type="protein sequence ID" value="TBT95152.1"/>
    <property type="molecule type" value="Genomic_DNA"/>
</dbReference>
<keyword evidence="7" id="KW-0139">CF(1)</keyword>
<accession>A0A4Q9KKX4</accession>
<gene>
    <name evidence="7" type="primary">atpH</name>
    <name evidence="8" type="ORF">ET996_06400</name>
</gene>
<dbReference type="Proteomes" id="UP000291933">
    <property type="component" value="Unassembled WGS sequence"/>
</dbReference>
<dbReference type="PRINTS" id="PR00125">
    <property type="entry name" value="ATPASEDELTA"/>
</dbReference>
<dbReference type="PANTHER" id="PTHR11910">
    <property type="entry name" value="ATP SYNTHASE DELTA CHAIN"/>
    <property type="match status" value="1"/>
</dbReference>
<dbReference type="Pfam" id="PF00213">
    <property type="entry name" value="OSCP"/>
    <property type="match status" value="1"/>
</dbReference>
<evidence type="ECO:0000256" key="6">
    <source>
        <dbReference type="ARBA" id="ARBA00023310"/>
    </source>
</evidence>
<comment type="similarity">
    <text evidence="7">Belongs to the ATPase delta chain family.</text>
</comment>
<keyword evidence="6 7" id="KW-0066">ATP synthesis</keyword>
<sequence length="264" mass="27815">MSANADARQNALDRVLDPAAATAAVGEELFAVADALSGSPSLRRALTDAGTAEEARVNVATSLFKGKVSDAALSVLLGAVKLAWSTTGSFVAAIERQGVRAVLEQARAAGQLDEVEDQLFKVGRAVDAHPELRVALGERQVPVAHRQQLIVDVLGRNALAATATLARRAVVARQRTFDLTLQSYLATAAELRNRGIATVETARPLSDDQASRLKTALSRQLGRDVTLNVIVNPAVLGGVRVSIGDEVIEGTVAGRLSDVRRQLS</sequence>
<dbReference type="GO" id="GO:0045259">
    <property type="term" value="C:proton-transporting ATP synthase complex"/>
    <property type="evidence" value="ECO:0007669"/>
    <property type="project" value="UniProtKB-KW"/>
</dbReference>